<dbReference type="Proteomes" id="UP000504632">
    <property type="component" value="Chromosome 1"/>
</dbReference>
<protein>
    <submittedName>
        <fullName evidence="4">Arrestin domain-containing protein 3-like</fullName>
    </submittedName>
</protein>
<dbReference type="PANTHER" id="PTHR11188:SF135">
    <property type="entry name" value="ARRESTIN DOMAIN CONTAINING 3-LIKE-RELATED"/>
    <property type="match status" value="1"/>
</dbReference>
<dbReference type="Gene3D" id="2.60.40.640">
    <property type="match status" value="1"/>
</dbReference>
<dbReference type="InParanoid" id="A0A6J2UJZ7"/>
<gene>
    <name evidence="4" type="primary">LOC115804337</name>
</gene>
<dbReference type="Pfam" id="PF02752">
    <property type="entry name" value="Arrestin_C"/>
    <property type="match status" value="1"/>
</dbReference>
<proteinExistence type="predicted"/>
<dbReference type="InterPro" id="IPR050357">
    <property type="entry name" value="Arrestin_domain-protein"/>
</dbReference>
<name>A0A6J2UJZ7_CHACN</name>
<dbReference type="SMART" id="SM01017">
    <property type="entry name" value="Arrestin_C"/>
    <property type="match status" value="1"/>
</dbReference>
<dbReference type="InterPro" id="IPR014752">
    <property type="entry name" value="Arrestin-like_C"/>
</dbReference>
<accession>A0A6J2UJZ7</accession>
<sequence>MPGTIRDFSLHYDSINEANTFSGGDYVRGRVILEVTRQIKVEMLVVQIKGEADEMVELLVEKHTQKLLFGETDKKMKLFTSGNASMKVNIEKMGFIQGEMLKVIAAVENSSSRPLKLKYSLQQRQKFFDSRSKSKSVHNVIFKAVGDLVPSGHKQTVIAELHLPAHLQLSIFYCNIIKVEYFLKVYLDVPYASDPEVILPLVILPPGQPSGPLSTPSGGPFGNPAQPGWNGPPTHNAAGPYPSASASGVYPPPTAPGPNQHQCPPAVHPQSANPGAPPPMYSELYLTPSAPVLYPNLPPFSAPGFCPAPSAPGQYPNPNVSGSLTVPTASDCNPPPYTATAHPVPSAPGYCPDTTTPGPCPAKMPL</sequence>
<keyword evidence="3" id="KW-1185">Reference proteome</keyword>
<evidence type="ECO:0000313" key="4">
    <source>
        <dbReference type="RefSeq" id="XP_030620580.1"/>
    </source>
</evidence>
<dbReference type="PANTHER" id="PTHR11188">
    <property type="entry name" value="ARRESTIN DOMAIN CONTAINING PROTEIN"/>
    <property type="match status" value="1"/>
</dbReference>
<evidence type="ECO:0000259" key="2">
    <source>
        <dbReference type="SMART" id="SM01017"/>
    </source>
</evidence>
<dbReference type="OrthoDB" id="2333384at2759"/>
<dbReference type="GO" id="GO:0007399">
    <property type="term" value="P:nervous system development"/>
    <property type="evidence" value="ECO:0007669"/>
    <property type="project" value="UniProtKB-ARBA"/>
</dbReference>
<feature type="region of interest" description="Disordered" evidence="1">
    <location>
        <begin position="210"/>
        <end position="280"/>
    </location>
</feature>
<dbReference type="GO" id="GO:0015031">
    <property type="term" value="P:protein transport"/>
    <property type="evidence" value="ECO:0007669"/>
    <property type="project" value="TreeGrafter"/>
</dbReference>
<dbReference type="RefSeq" id="XP_030620580.1">
    <property type="nucleotide sequence ID" value="XM_030764720.1"/>
</dbReference>
<feature type="domain" description="Arrestin C-terminal-like" evidence="2">
    <location>
        <begin position="80"/>
        <end position="206"/>
    </location>
</feature>
<organism evidence="3 4">
    <name type="scientific">Chanos chanos</name>
    <name type="common">Milkfish</name>
    <name type="synonym">Mugil chanos</name>
    <dbReference type="NCBI Taxonomy" id="29144"/>
    <lineage>
        <taxon>Eukaryota</taxon>
        <taxon>Metazoa</taxon>
        <taxon>Chordata</taxon>
        <taxon>Craniata</taxon>
        <taxon>Vertebrata</taxon>
        <taxon>Euteleostomi</taxon>
        <taxon>Actinopterygii</taxon>
        <taxon>Neopterygii</taxon>
        <taxon>Teleostei</taxon>
        <taxon>Ostariophysi</taxon>
        <taxon>Gonorynchiformes</taxon>
        <taxon>Chanidae</taxon>
        <taxon>Chanos</taxon>
    </lineage>
</organism>
<dbReference type="GeneID" id="115804337"/>
<dbReference type="AlphaFoldDB" id="A0A6J2UJZ7"/>
<evidence type="ECO:0000313" key="3">
    <source>
        <dbReference type="Proteomes" id="UP000504632"/>
    </source>
</evidence>
<dbReference type="GO" id="GO:0005886">
    <property type="term" value="C:plasma membrane"/>
    <property type="evidence" value="ECO:0007669"/>
    <property type="project" value="TreeGrafter"/>
</dbReference>
<dbReference type="InterPro" id="IPR014756">
    <property type="entry name" value="Ig_E-set"/>
</dbReference>
<evidence type="ECO:0000256" key="1">
    <source>
        <dbReference type="SAM" id="MobiDB-lite"/>
    </source>
</evidence>
<reference evidence="4" key="1">
    <citation type="submission" date="2025-08" db="UniProtKB">
        <authorList>
            <consortium name="RefSeq"/>
        </authorList>
    </citation>
    <scope>IDENTIFICATION</scope>
</reference>
<dbReference type="SUPFAM" id="SSF81296">
    <property type="entry name" value="E set domains"/>
    <property type="match status" value="1"/>
</dbReference>
<feature type="compositionally biased region" description="Low complexity" evidence="1">
    <location>
        <begin position="237"/>
        <end position="248"/>
    </location>
</feature>
<dbReference type="GO" id="GO:0005737">
    <property type="term" value="C:cytoplasm"/>
    <property type="evidence" value="ECO:0007669"/>
    <property type="project" value="TreeGrafter"/>
</dbReference>
<dbReference type="InterPro" id="IPR011022">
    <property type="entry name" value="Arrestin_C-like"/>
</dbReference>